<keyword evidence="3" id="KW-1185">Reference proteome</keyword>
<dbReference type="GeneID" id="87889520"/>
<proteinExistence type="predicted"/>
<dbReference type="PANTHER" id="PTHR40619">
    <property type="entry name" value="FUNGAL STAND N-TERMINAL GOODBYE DOMAIN-CONTAINING PROTEIN"/>
    <property type="match status" value="1"/>
</dbReference>
<dbReference type="PANTHER" id="PTHR40619:SF3">
    <property type="entry name" value="FUNGAL STAND N-TERMINAL GOODBYE DOMAIN-CONTAINING PROTEIN"/>
    <property type="match status" value="1"/>
</dbReference>
<reference evidence="2" key="2">
    <citation type="submission" date="2023-06" db="EMBL/GenBank/DDBJ databases">
        <authorList>
            <consortium name="Lawrence Berkeley National Laboratory"/>
            <person name="Mondo S.J."/>
            <person name="Hensen N."/>
            <person name="Bonometti L."/>
            <person name="Westerberg I."/>
            <person name="Brannstrom I.O."/>
            <person name="Guillou S."/>
            <person name="Cros-Aarteil S."/>
            <person name="Calhoun S."/>
            <person name="Haridas S."/>
            <person name="Kuo A."/>
            <person name="Pangilinan J."/>
            <person name="Riley R."/>
            <person name="Labutti K."/>
            <person name="Andreopoulos B."/>
            <person name="Lipzen A."/>
            <person name="Chen C."/>
            <person name="Yanf M."/>
            <person name="Daum C."/>
            <person name="Ng V."/>
            <person name="Clum A."/>
            <person name="Steindorff A."/>
            <person name="Ohm R."/>
            <person name="Martin F."/>
            <person name="Silar P."/>
            <person name="Natvig D."/>
            <person name="Lalanne C."/>
            <person name="Gautier V."/>
            <person name="Ament-Velasquez S.L."/>
            <person name="Kruys A."/>
            <person name="Hutchinson M.I."/>
            <person name="Powell A.J."/>
            <person name="Barry K."/>
            <person name="Miller A.N."/>
            <person name="Grigoriev I.V."/>
            <person name="Debuchy R."/>
            <person name="Gladieux P."/>
            <person name="Thoren M.H."/>
            <person name="Johannesson H."/>
        </authorList>
    </citation>
    <scope>NUCLEOTIDE SEQUENCE</scope>
    <source>
        <strain evidence="2">CBS 333.67</strain>
    </source>
</reference>
<evidence type="ECO:0000256" key="1">
    <source>
        <dbReference type="SAM" id="MobiDB-lite"/>
    </source>
</evidence>
<name>A0AAJ0M2J8_9PEZI</name>
<evidence type="ECO:0000313" key="2">
    <source>
        <dbReference type="EMBL" id="KAK3306394.1"/>
    </source>
</evidence>
<evidence type="ECO:0000313" key="3">
    <source>
        <dbReference type="Proteomes" id="UP001273166"/>
    </source>
</evidence>
<gene>
    <name evidence="2" type="ORF">B0T15DRAFT_566211</name>
</gene>
<reference evidence="2" key="1">
    <citation type="journal article" date="2023" name="Mol. Phylogenet. Evol.">
        <title>Genome-scale phylogeny and comparative genomics of the fungal order Sordariales.</title>
        <authorList>
            <person name="Hensen N."/>
            <person name="Bonometti L."/>
            <person name="Westerberg I."/>
            <person name="Brannstrom I.O."/>
            <person name="Guillou S."/>
            <person name="Cros-Aarteil S."/>
            <person name="Calhoun S."/>
            <person name="Haridas S."/>
            <person name="Kuo A."/>
            <person name="Mondo S."/>
            <person name="Pangilinan J."/>
            <person name="Riley R."/>
            <person name="LaButti K."/>
            <person name="Andreopoulos B."/>
            <person name="Lipzen A."/>
            <person name="Chen C."/>
            <person name="Yan M."/>
            <person name="Daum C."/>
            <person name="Ng V."/>
            <person name="Clum A."/>
            <person name="Steindorff A."/>
            <person name="Ohm R.A."/>
            <person name="Martin F."/>
            <person name="Silar P."/>
            <person name="Natvig D.O."/>
            <person name="Lalanne C."/>
            <person name="Gautier V."/>
            <person name="Ament-Velasquez S.L."/>
            <person name="Kruys A."/>
            <person name="Hutchinson M.I."/>
            <person name="Powell A.J."/>
            <person name="Barry K."/>
            <person name="Miller A.N."/>
            <person name="Grigoriev I.V."/>
            <person name="Debuchy R."/>
            <person name="Gladieux P."/>
            <person name="Hiltunen Thoren M."/>
            <person name="Johannesson H."/>
        </authorList>
    </citation>
    <scope>NUCLEOTIDE SEQUENCE</scope>
    <source>
        <strain evidence="2">CBS 333.67</strain>
    </source>
</reference>
<organism evidence="2 3">
    <name type="scientific">Chaetomium strumarium</name>
    <dbReference type="NCBI Taxonomy" id="1170767"/>
    <lineage>
        <taxon>Eukaryota</taxon>
        <taxon>Fungi</taxon>
        <taxon>Dikarya</taxon>
        <taxon>Ascomycota</taxon>
        <taxon>Pezizomycotina</taxon>
        <taxon>Sordariomycetes</taxon>
        <taxon>Sordariomycetidae</taxon>
        <taxon>Sordariales</taxon>
        <taxon>Chaetomiaceae</taxon>
        <taxon>Chaetomium</taxon>
    </lineage>
</organism>
<dbReference type="RefSeq" id="XP_062722174.1">
    <property type="nucleotide sequence ID" value="XM_062870691.1"/>
</dbReference>
<dbReference type="Proteomes" id="UP001273166">
    <property type="component" value="Unassembled WGS sequence"/>
</dbReference>
<sequence length="638" mass="71806">MASQLTGRGLNWLQPGRQEVAVVGSYVAGRAAELHTDFGGSSHLDVEHVKFVPEFRPYAQLEHALKEYVAQTLRNQVTTIDDDLCHRIGVMEKAYSKFNGGLWHRLWYGMGGVNVEDLVIPDDYGLSVIKAGIALVFKSAADLYQAIVKAIEDLALVLSKMEQSLRTKLATRLKRGNESQQPPPTVDAILQALREHINGYNGAVNLARDHATERTEVYSHLTAANTALVHQDTSYLRKWADEEKKRADKDATIQRKQRQKEENFRADVLRAMRGAETGLKLLAEKLMAEMQASNRTLLLEFIMESKQRKAEMAEIVALRQQLEASHISRHTVIVNLTQLCSILAQPLSAHRQMSMKSQGQVQLLLEHPQFLDWLSSSHPSLMLVDANIRESSLEGLSAISVLSSTLVTSLMQAYADTAIVVHFFCGMHAWPKDAWYGPPGLVRSLIMQLLMKLDARDPNMQTWDQDFIDDRGLLQDLEEHSLVGLCFVLHSLLYQFPVDTCIYCIVDSISWFDVRPLHNNLNTVMERFRPIVNDTKLVPVSTRAITSMPLFTEDLARLITLSRHNLVPGQISELTVGDHLLSAPVRLARRTPSPSPFRHSRRMSPVVSVRKKTSEPVLTMREVFPDRTGGGNDDFLLE</sequence>
<dbReference type="AlphaFoldDB" id="A0AAJ0M2J8"/>
<dbReference type="EMBL" id="JAUDZG010000003">
    <property type="protein sequence ID" value="KAK3306394.1"/>
    <property type="molecule type" value="Genomic_DNA"/>
</dbReference>
<protein>
    <submittedName>
        <fullName evidence="2">Uncharacterized protein</fullName>
    </submittedName>
</protein>
<feature type="region of interest" description="Disordered" evidence="1">
    <location>
        <begin position="591"/>
        <end position="612"/>
    </location>
</feature>
<comment type="caution">
    <text evidence="2">The sequence shown here is derived from an EMBL/GenBank/DDBJ whole genome shotgun (WGS) entry which is preliminary data.</text>
</comment>
<accession>A0AAJ0M2J8</accession>